<dbReference type="EMBL" id="JAAOIC020000060">
    <property type="protein sequence ID" value="KAG8035508.1"/>
    <property type="molecule type" value="Genomic_DNA"/>
</dbReference>
<evidence type="ECO:0000256" key="1">
    <source>
        <dbReference type="SAM" id="SignalP"/>
    </source>
</evidence>
<dbReference type="InterPro" id="IPR001283">
    <property type="entry name" value="CRISP-related"/>
</dbReference>
<dbReference type="CDD" id="cd05380">
    <property type="entry name" value="CAP_euk"/>
    <property type="match status" value="1"/>
</dbReference>
<dbReference type="AlphaFoldDB" id="A0A8J5V7H7"/>
<reference evidence="3" key="1">
    <citation type="submission" date="2020-03" db="EMBL/GenBank/DDBJ databases">
        <authorList>
            <person name="Chebbi M.A."/>
            <person name="Drezen J.M."/>
        </authorList>
    </citation>
    <scope>NUCLEOTIDE SEQUENCE</scope>
    <source>
        <tissue evidence="3">Whole body</tissue>
    </source>
</reference>
<dbReference type="PANTHER" id="PTHR10334">
    <property type="entry name" value="CYSTEINE-RICH SECRETORY PROTEIN-RELATED"/>
    <property type="match status" value="1"/>
</dbReference>
<protein>
    <recommendedName>
        <fullName evidence="2">SCP domain-containing protein</fullName>
    </recommendedName>
</protein>
<evidence type="ECO:0000313" key="4">
    <source>
        <dbReference type="Proteomes" id="UP000729913"/>
    </source>
</evidence>
<feature type="signal peptide" evidence="1">
    <location>
        <begin position="1"/>
        <end position="16"/>
    </location>
</feature>
<dbReference type="SMART" id="SM00198">
    <property type="entry name" value="SCP"/>
    <property type="match status" value="1"/>
</dbReference>
<dbReference type="OrthoDB" id="414826at2759"/>
<reference evidence="3" key="2">
    <citation type="submission" date="2021-04" db="EMBL/GenBank/DDBJ databases">
        <title>Genome-wide patterns of bracovirus chromosomal integration into multiple host tissues during parasitism.</title>
        <authorList>
            <person name="Chebbi M.A.C."/>
        </authorList>
    </citation>
    <scope>NUCLEOTIDE SEQUENCE</scope>
    <source>
        <tissue evidence="3">Whole body</tissue>
    </source>
</reference>
<evidence type="ECO:0000259" key="2">
    <source>
        <dbReference type="SMART" id="SM00198"/>
    </source>
</evidence>
<feature type="domain" description="SCP" evidence="2">
    <location>
        <begin position="48"/>
        <end position="211"/>
    </location>
</feature>
<dbReference type="InterPro" id="IPR014044">
    <property type="entry name" value="CAP_dom"/>
</dbReference>
<keyword evidence="4" id="KW-1185">Reference proteome</keyword>
<dbReference type="Pfam" id="PF00188">
    <property type="entry name" value="CAP"/>
    <property type="match status" value="1"/>
</dbReference>
<evidence type="ECO:0000313" key="3">
    <source>
        <dbReference type="EMBL" id="KAG8035508.1"/>
    </source>
</evidence>
<proteinExistence type="predicted"/>
<keyword evidence="1" id="KW-0732">Signal</keyword>
<sequence length="244" mass="27909">MIKIGLLALVSTLVVASLSPEDRYKICKRGLVKSNCKNLVLSIQYSGKKAEDILTNINILRETVHQGRDKEIKSGQLEASYWLPHLTWSNDLAKQAHHWVKQCKPGLDECLKRAPGFIDQTRNSSITYGHFENPVTMVENWYYSGLKYFDRKLISKFNPDPETYNKVSNLTQMIWARITKVGCADAVEQIGDKLYKTTFICNWKQAGNMFGEYIFKIALANRTEEEQEIYDSYDAMITVPPASP</sequence>
<feature type="chain" id="PRO_5035290508" description="SCP domain-containing protein" evidence="1">
    <location>
        <begin position="17"/>
        <end position="244"/>
    </location>
</feature>
<organism evidence="3 4">
    <name type="scientific">Cotesia typhae</name>
    <dbReference type="NCBI Taxonomy" id="2053667"/>
    <lineage>
        <taxon>Eukaryota</taxon>
        <taxon>Metazoa</taxon>
        <taxon>Ecdysozoa</taxon>
        <taxon>Arthropoda</taxon>
        <taxon>Hexapoda</taxon>
        <taxon>Insecta</taxon>
        <taxon>Pterygota</taxon>
        <taxon>Neoptera</taxon>
        <taxon>Endopterygota</taxon>
        <taxon>Hymenoptera</taxon>
        <taxon>Apocrita</taxon>
        <taxon>Ichneumonoidea</taxon>
        <taxon>Braconidae</taxon>
        <taxon>Microgastrinae</taxon>
        <taxon>Cotesia</taxon>
    </lineage>
</organism>
<dbReference type="Proteomes" id="UP000729913">
    <property type="component" value="Unassembled WGS sequence"/>
</dbReference>
<accession>A0A8J5V7H7</accession>
<name>A0A8J5V7H7_9HYME</name>
<gene>
    <name evidence="3" type="ORF">G9C98_006954</name>
</gene>
<comment type="caution">
    <text evidence="3">The sequence shown here is derived from an EMBL/GenBank/DDBJ whole genome shotgun (WGS) entry which is preliminary data.</text>
</comment>